<dbReference type="PANTHER" id="PTHR12786:SF2">
    <property type="entry name" value="SPLICING FACTOR 3A SUBUNIT 3"/>
    <property type="match status" value="1"/>
</dbReference>
<evidence type="ECO:0000256" key="4">
    <source>
        <dbReference type="ARBA" id="ARBA00023242"/>
    </source>
</evidence>
<dbReference type="AlphaFoldDB" id="A0A9P0PLT5"/>
<gene>
    <name evidence="8" type="ORF">ACAOBT_LOCUS20018</name>
</gene>
<dbReference type="Pfam" id="PF16837">
    <property type="entry name" value="SF3A3"/>
    <property type="match status" value="1"/>
</dbReference>
<evidence type="ECO:0000259" key="5">
    <source>
        <dbReference type="Pfam" id="PF12108"/>
    </source>
</evidence>
<keyword evidence="3" id="KW-0508">mRNA splicing</keyword>
<feature type="domain" description="Splicing factor SF3a60 binding" evidence="5">
    <location>
        <begin position="74"/>
        <end position="100"/>
    </location>
</feature>
<evidence type="ECO:0000259" key="7">
    <source>
        <dbReference type="Pfam" id="PF16837"/>
    </source>
</evidence>
<sequence length="276" mass="32380">METILEQQRRYHEERERLVDAMVKEMLHKKNTYRETINSDHRQKFLLDRYLTASDRLIDLYDDKDGQRKAEVAALTGPNEFQEFYNRLRIIKDFYRRHPNEISVPMSVEFDEFAKARENPNDELSNFVEFTDEEGYGKYLDLHECYEKYINLKGIEKVDYITYLGMFDQLYDIPKERKTGEYRKYLLVLIEYLSWFVQRIKPLMDLDSDLQEVVDQVLANWDSGTVPGWPKETGSALANVGAHLDLSAFSSWEELASLGLDRLKSALMALGLKCGG</sequence>
<dbReference type="InterPro" id="IPR051421">
    <property type="entry name" value="RNA_Proc_DNA_Dmg_Regulator"/>
</dbReference>
<keyword evidence="9" id="KW-1185">Reference proteome</keyword>
<evidence type="ECO:0000313" key="9">
    <source>
        <dbReference type="Proteomes" id="UP001152888"/>
    </source>
</evidence>
<evidence type="ECO:0000259" key="6">
    <source>
        <dbReference type="Pfam" id="PF13297"/>
    </source>
</evidence>
<protein>
    <recommendedName>
        <fullName evidence="10">Splicing factor 3A subunit 3</fullName>
    </recommendedName>
</protein>
<dbReference type="GO" id="GO:0005634">
    <property type="term" value="C:nucleus"/>
    <property type="evidence" value="ECO:0007669"/>
    <property type="project" value="UniProtKB-SubCell"/>
</dbReference>
<dbReference type="GO" id="GO:0008380">
    <property type="term" value="P:RNA splicing"/>
    <property type="evidence" value="ECO:0007669"/>
    <property type="project" value="UniProtKB-KW"/>
</dbReference>
<keyword evidence="2" id="KW-0507">mRNA processing</keyword>
<dbReference type="Pfam" id="PF13297">
    <property type="entry name" value="SDE2_2C"/>
    <property type="match status" value="1"/>
</dbReference>
<dbReference type="Proteomes" id="UP001152888">
    <property type="component" value="Unassembled WGS sequence"/>
</dbReference>
<dbReference type="EMBL" id="CAKOFQ010007103">
    <property type="protein sequence ID" value="CAH1991014.1"/>
    <property type="molecule type" value="Genomic_DNA"/>
</dbReference>
<organism evidence="8 9">
    <name type="scientific">Acanthoscelides obtectus</name>
    <name type="common">Bean weevil</name>
    <name type="synonym">Bruchus obtectus</name>
    <dbReference type="NCBI Taxonomy" id="200917"/>
    <lineage>
        <taxon>Eukaryota</taxon>
        <taxon>Metazoa</taxon>
        <taxon>Ecdysozoa</taxon>
        <taxon>Arthropoda</taxon>
        <taxon>Hexapoda</taxon>
        <taxon>Insecta</taxon>
        <taxon>Pterygota</taxon>
        <taxon>Neoptera</taxon>
        <taxon>Endopterygota</taxon>
        <taxon>Coleoptera</taxon>
        <taxon>Polyphaga</taxon>
        <taxon>Cucujiformia</taxon>
        <taxon>Chrysomeloidea</taxon>
        <taxon>Chrysomelidae</taxon>
        <taxon>Bruchinae</taxon>
        <taxon>Bruchini</taxon>
        <taxon>Acanthoscelides</taxon>
    </lineage>
</organism>
<proteinExistence type="predicted"/>
<dbReference type="Pfam" id="PF12108">
    <property type="entry name" value="SF3a60_bindingd"/>
    <property type="match status" value="1"/>
</dbReference>
<evidence type="ECO:0008006" key="10">
    <source>
        <dbReference type="Google" id="ProtNLM"/>
    </source>
</evidence>
<accession>A0A9P0PLT5</accession>
<reference evidence="8" key="1">
    <citation type="submission" date="2022-03" db="EMBL/GenBank/DDBJ databases">
        <authorList>
            <person name="Sayadi A."/>
        </authorList>
    </citation>
    <scope>NUCLEOTIDE SEQUENCE</scope>
</reference>
<dbReference type="InterPro" id="IPR031774">
    <property type="entry name" value="SF3A3_dom"/>
</dbReference>
<evidence type="ECO:0000256" key="1">
    <source>
        <dbReference type="ARBA" id="ARBA00004123"/>
    </source>
</evidence>
<comment type="caution">
    <text evidence="8">The sequence shown here is derived from an EMBL/GenBank/DDBJ whole genome shotgun (WGS) entry which is preliminary data.</text>
</comment>
<dbReference type="PANTHER" id="PTHR12786">
    <property type="entry name" value="SPLICING FACTOR SF3A-RELATED"/>
    <property type="match status" value="1"/>
</dbReference>
<evidence type="ECO:0000313" key="8">
    <source>
        <dbReference type="EMBL" id="CAH1991014.1"/>
    </source>
</evidence>
<dbReference type="InterPro" id="IPR025086">
    <property type="entry name" value="SDE2/SF3A3_SAP"/>
</dbReference>
<name>A0A9P0PLT5_ACAOB</name>
<feature type="domain" description="SF3A3" evidence="7">
    <location>
        <begin position="129"/>
        <end position="178"/>
    </location>
</feature>
<feature type="domain" description="SDE2/SF3A3 SAP" evidence="6">
    <location>
        <begin position="225"/>
        <end position="276"/>
    </location>
</feature>
<evidence type="ECO:0000256" key="2">
    <source>
        <dbReference type="ARBA" id="ARBA00022664"/>
    </source>
</evidence>
<dbReference type="GO" id="GO:0006397">
    <property type="term" value="P:mRNA processing"/>
    <property type="evidence" value="ECO:0007669"/>
    <property type="project" value="UniProtKB-KW"/>
</dbReference>
<dbReference type="OrthoDB" id="2160351at2759"/>
<evidence type="ECO:0000256" key="3">
    <source>
        <dbReference type="ARBA" id="ARBA00023187"/>
    </source>
</evidence>
<keyword evidence="4" id="KW-0539">Nucleus</keyword>
<comment type="subcellular location">
    <subcellularLocation>
        <location evidence="1">Nucleus</location>
    </subcellularLocation>
</comment>
<dbReference type="InterPro" id="IPR021966">
    <property type="entry name" value="SF3a60_bindingd"/>
</dbReference>